<evidence type="ECO:0000256" key="1">
    <source>
        <dbReference type="SAM" id="MobiDB-lite"/>
    </source>
</evidence>
<comment type="caution">
    <text evidence="2">The sequence shown here is derived from an EMBL/GenBank/DDBJ whole genome shotgun (WGS) entry which is preliminary data.</text>
</comment>
<dbReference type="EMBL" id="JBIQWL010000001">
    <property type="protein sequence ID" value="MFH8248749.1"/>
    <property type="molecule type" value="Genomic_DNA"/>
</dbReference>
<dbReference type="Proteomes" id="UP001610861">
    <property type="component" value="Unassembled WGS sequence"/>
</dbReference>
<feature type="region of interest" description="Disordered" evidence="1">
    <location>
        <begin position="40"/>
        <end position="67"/>
    </location>
</feature>
<protein>
    <recommendedName>
        <fullName evidence="4">CsbD family protein</fullName>
    </recommendedName>
</protein>
<dbReference type="RefSeq" id="WP_396638709.1">
    <property type="nucleotide sequence ID" value="NZ_JBIQWL010000001.1"/>
</dbReference>
<evidence type="ECO:0000313" key="3">
    <source>
        <dbReference type="Proteomes" id="UP001610861"/>
    </source>
</evidence>
<accession>A0ABW7Q1Q9</accession>
<evidence type="ECO:0000313" key="2">
    <source>
        <dbReference type="EMBL" id="MFH8248749.1"/>
    </source>
</evidence>
<name>A0ABW7Q1Q9_9MICO</name>
<evidence type="ECO:0008006" key="4">
    <source>
        <dbReference type="Google" id="ProtNLM"/>
    </source>
</evidence>
<organism evidence="2 3">
    <name type="scientific">Microbacterium alkaliflavum</name>
    <dbReference type="NCBI Taxonomy" id="3248839"/>
    <lineage>
        <taxon>Bacteria</taxon>
        <taxon>Bacillati</taxon>
        <taxon>Actinomycetota</taxon>
        <taxon>Actinomycetes</taxon>
        <taxon>Micrococcales</taxon>
        <taxon>Microbacteriaceae</taxon>
        <taxon>Microbacterium</taxon>
    </lineage>
</organism>
<reference evidence="2 3" key="1">
    <citation type="submission" date="2024-09" db="EMBL/GenBank/DDBJ databases">
        <authorList>
            <person name="Pan X."/>
        </authorList>
    </citation>
    <scope>NUCLEOTIDE SEQUENCE [LARGE SCALE GENOMIC DNA]</scope>
    <source>
        <strain evidence="2 3">B2969</strain>
    </source>
</reference>
<keyword evidence="3" id="KW-1185">Reference proteome</keyword>
<gene>
    <name evidence="2" type="ORF">ACH3VR_00090</name>
</gene>
<sequence length="67" mass="7556">MGFAEDAKETADTAGRKIQDAWEDTTDRIGDKIDEMKAEADVKKAEAERDSVVKRNELKESLRGDDR</sequence>
<proteinExistence type="predicted"/>